<keyword evidence="1" id="KW-0812">Transmembrane</keyword>
<evidence type="ECO:0000313" key="2">
    <source>
        <dbReference type="EMBL" id="NGP88131.1"/>
    </source>
</evidence>
<reference evidence="2 3" key="1">
    <citation type="submission" date="2020-02" db="EMBL/GenBank/DDBJ databases">
        <title>Aliifodinibius halophilus 2W32, complete genome.</title>
        <authorList>
            <person name="Li Y."/>
            <person name="Wu S."/>
        </authorList>
    </citation>
    <scope>NUCLEOTIDE SEQUENCE [LARGE SCALE GENOMIC DNA]</scope>
    <source>
        <strain evidence="2 3">2W32</strain>
    </source>
</reference>
<dbReference type="Proteomes" id="UP000479132">
    <property type="component" value="Unassembled WGS sequence"/>
</dbReference>
<dbReference type="RefSeq" id="WP_165267543.1">
    <property type="nucleotide sequence ID" value="NZ_JAALLS010000007.1"/>
</dbReference>
<evidence type="ECO:0000256" key="1">
    <source>
        <dbReference type="SAM" id="Phobius"/>
    </source>
</evidence>
<comment type="caution">
    <text evidence="2">The sequence shown here is derived from an EMBL/GenBank/DDBJ whole genome shotgun (WGS) entry which is preliminary data.</text>
</comment>
<keyword evidence="1" id="KW-1133">Transmembrane helix</keyword>
<keyword evidence="3" id="KW-1185">Reference proteome</keyword>
<dbReference type="AlphaFoldDB" id="A0A6M1T826"/>
<accession>A0A6M1T826</accession>
<dbReference type="EMBL" id="JAALLS010000007">
    <property type="protein sequence ID" value="NGP88131.1"/>
    <property type="molecule type" value="Genomic_DNA"/>
</dbReference>
<gene>
    <name evidence="2" type="ORF">G3569_07180</name>
</gene>
<proteinExistence type="predicted"/>
<sequence>MKRYQKVLLGILTAIIILIGGIQIYFSFFMDAQLKQTIISRFQESAGNTFTLTINDLDLELLGRGINISGVTLSSKKQEYQSELQSTIEDIHIRGINFWQLFIHQNIKLKEIRIVNPDISLTGTSSSTSSTFNRENIRNQLSKIDLLQQLSIPKFSITGLSFNYTHKDEQSSPTLSFRDSDIHLYDISFDSTFFSEDKIIPAQHLTTDLRDLQYQTADGVYKLSTHQIAFSSMDSSMSIRSLQLQPRFSKATFPKQFNHEVDRIRIKVDQIYWSGIDSHKLNSKQQLSVQDILIRNPDFDIYRDKRPPFPPNNNPPLPQEVIQGIPFPITVDRITLSDGRIRYSEQIPQAQKAGYLLFTNLTGIFNNLSNIEKEWHDKSPSLQVKTDVMDSAELNASFRFPMDSKQQYISGHLSAMPMKPLNKALTPLAFTRIDKGQILGMDFNMTLSPNKAKGAMTFTYENLKISLLNKGEGQQNFGNTMKSFLANTFKVKTQNKGDDPRKGTIKFDRDTNKSVFNYWWKSLLSGLKSSIGI</sequence>
<keyword evidence="1" id="KW-0472">Membrane</keyword>
<organism evidence="2 3">
    <name type="scientific">Fodinibius halophilus</name>
    <dbReference type="NCBI Taxonomy" id="1736908"/>
    <lineage>
        <taxon>Bacteria</taxon>
        <taxon>Pseudomonadati</taxon>
        <taxon>Balneolota</taxon>
        <taxon>Balneolia</taxon>
        <taxon>Balneolales</taxon>
        <taxon>Balneolaceae</taxon>
        <taxon>Fodinibius</taxon>
    </lineage>
</organism>
<evidence type="ECO:0000313" key="3">
    <source>
        <dbReference type="Proteomes" id="UP000479132"/>
    </source>
</evidence>
<protein>
    <submittedName>
        <fullName evidence="2">DUF748 domain-containing protein</fullName>
    </submittedName>
</protein>
<name>A0A6M1T826_9BACT</name>
<feature type="transmembrane region" description="Helical" evidence="1">
    <location>
        <begin position="7"/>
        <end position="30"/>
    </location>
</feature>